<dbReference type="AlphaFoldDB" id="A0A645DQ76"/>
<accession>A0A645DQ76</accession>
<feature type="compositionally biased region" description="Basic and acidic residues" evidence="1">
    <location>
        <begin position="1"/>
        <end position="17"/>
    </location>
</feature>
<keyword evidence="2" id="KW-1133">Transmembrane helix</keyword>
<evidence type="ECO:0000256" key="2">
    <source>
        <dbReference type="SAM" id="Phobius"/>
    </source>
</evidence>
<gene>
    <name evidence="3" type="ORF">SDC9_138544</name>
</gene>
<protein>
    <submittedName>
        <fullName evidence="3">Uncharacterized protein</fullName>
    </submittedName>
</protein>
<organism evidence="3">
    <name type="scientific">bioreactor metagenome</name>
    <dbReference type="NCBI Taxonomy" id="1076179"/>
    <lineage>
        <taxon>unclassified sequences</taxon>
        <taxon>metagenomes</taxon>
        <taxon>ecological metagenomes</taxon>
    </lineage>
</organism>
<comment type="caution">
    <text evidence="3">The sequence shown here is derived from an EMBL/GenBank/DDBJ whole genome shotgun (WGS) entry which is preliminary data.</text>
</comment>
<evidence type="ECO:0000313" key="3">
    <source>
        <dbReference type="EMBL" id="MPM91415.1"/>
    </source>
</evidence>
<name>A0A645DQ76_9ZZZZ</name>
<evidence type="ECO:0000256" key="1">
    <source>
        <dbReference type="SAM" id="MobiDB-lite"/>
    </source>
</evidence>
<reference evidence="3" key="1">
    <citation type="submission" date="2019-08" db="EMBL/GenBank/DDBJ databases">
        <authorList>
            <person name="Kucharzyk K."/>
            <person name="Murdoch R.W."/>
            <person name="Higgins S."/>
            <person name="Loffler F."/>
        </authorList>
    </citation>
    <scope>NUCLEOTIDE SEQUENCE</scope>
</reference>
<feature type="transmembrane region" description="Helical" evidence="2">
    <location>
        <begin position="114"/>
        <end position="134"/>
    </location>
</feature>
<proteinExistence type="predicted"/>
<keyword evidence="2" id="KW-0472">Membrane</keyword>
<dbReference type="EMBL" id="VSSQ01038471">
    <property type="protein sequence ID" value="MPM91415.1"/>
    <property type="molecule type" value="Genomic_DNA"/>
</dbReference>
<feature type="region of interest" description="Disordered" evidence="1">
    <location>
        <begin position="1"/>
        <end position="21"/>
    </location>
</feature>
<keyword evidence="2" id="KW-0812">Transmembrane</keyword>
<sequence length="157" mass="17230">MFKAGIKEGREEDKPDMSSEPACRAAWLEDSEPRVPSANMVILMAPFDFSLTKSIMYMALSTSCEPVLATVANFSSTGSIFGVSCCGCSDCDGVVAGVSFAGWLHPLKHMPKRVITAIRIASNFLLIVLPLLHFSRSFCRKATKKLLCVSHYMEFLL</sequence>